<reference evidence="6 7" key="1">
    <citation type="submission" date="2021-12" db="EMBL/GenBank/DDBJ databases">
        <title>Discovery of the Pendulisporaceae a myxobacterial family with distinct sporulation behavior and unique specialized metabolism.</title>
        <authorList>
            <person name="Garcia R."/>
            <person name="Popoff A."/>
            <person name="Bader C.D."/>
            <person name="Loehr J."/>
            <person name="Walesch S."/>
            <person name="Walt C."/>
            <person name="Boldt J."/>
            <person name="Bunk B."/>
            <person name="Haeckl F.J.F.P.J."/>
            <person name="Gunesch A.P."/>
            <person name="Birkelbach J."/>
            <person name="Nuebel U."/>
            <person name="Pietschmann T."/>
            <person name="Bach T."/>
            <person name="Mueller R."/>
        </authorList>
    </citation>
    <scope>NUCLEOTIDE SEQUENCE [LARGE SCALE GENOMIC DNA]</scope>
    <source>
        <strain evidence="6 7">MSr12523</strain>
    </source>
</reference>
<keyword evidence="7" id="KW-1185">Reference proteome</keyword>
<dbReference type="Gene3D" id="1.10.357.10">
    <property type="entry name" value="Tetracycline Repressor, domain 2"/>
    <property type="match status" value="1"/>
</dbReference>
<proteinExistence type="predicted"/>
<name>A0ABZ2K109_9BACT</name>
<evidence type="ECO:0000313" key="7">
    <source>
        <dbReference type="Proteomes" id="UP001379533"/>
    </source>
</evidence>
<dbReference type="PANTHER" id="PTHR47506">
    <property type="entry name" value="TRANSCRIPTIONAL REGULATORY PROTEIN"/>
    <property type="match status" value="1"/>
</dbReference>
<dbReference type="SUPFAM" id="SSF46689">
    <property type="entry name" value="Homeodomain-like"/>
    <property type="match status" value="1"/>
</dbReference>
<evidence type="ECO:0000256" key="1">
    <source>
        <dbReference type="ARBA" id="ARBA00023015"/>
    </source>
</evidence>
<feature type="domain" description="HTH tetR-type" evidence="5">
    <location>
        <begin position="9"/>
        <end position="69"/>
    </location>
</feature>
<dbReference type="Proteomes" id="UP001379533">
    <property type="component" value="Chromosome"/>
</dbReference>
<dbReference type="EMBL" id="CP089982">
    <property type="protein sequence ID" value="WXA91043.1"/>
    <property type="molecule type" value="Genomic_DNA"/>
</dbReference>
<evidence type="ECO:0000313" key="6">
    <source>
        <dbReference type="EMBL" id="WXA91043.1"/>
    </source>
</evidence>
<feature type="DNA-binding region" description="H-T-H motif" evidence="4">
    <location>
        <begin position="32"/>
        <end position="51"/>
    </location>
</feature>
<dbReference type="Pfam" id="PF00440">
    <property type="entry name" value="TetR_N"/>
    <property type="match status" value="1"/>
</dbReference>
<dbReference type="PRINTS" id="PR00455">
    <property type="entry name" value="HTHTETR"/>
</dbReference>
<keyword evidence="1" id="KW-0805">Transcription regulation</keyword>
<dbReference type="Gene3D" id="1.10.10.60">
    <property type="entry name" value="Homeodomain-like"/>
    <property type="match status" value="1"/>
</dbReference>
<dbReference type="PANTHER" id="PTHR47506:SF7">
    <property type="entry name" value="TRANSCRIPTIONAL REGULATORY PROTEIN"/>
    <property type="match status" value="1"/>
</dbReference>
<dbReference type="PROSITE" id="PS50977">
    <property type="entry name" value="HTH_TETR_2"/>
    <property type="match status" value="1"/>
</dbReference>
<organism evidence="6 7">
    <name type="scientific">Pendulispora brunnea</name>
    <dbReference type="NCBI Taxonomy" id="2905690"/>
    <lineage>
        <taxon>Bacteria</taxon>
        <taxon>Pseudomonadati</taxon>
        <taxon>Myxococcota</taxon>
        <taxon>Myxococcia</taxon>
        <taxon>Myxococcales</taxon>
        <taxon>Sorangiineae</taxon>
        <taxon>Pendulisporaceae</taxon>
        <taxon>Pendulispora</taxon>
    </lineage>
</organism>
<accession>A0ABZ2K109</accession>
<evidence type="ECO:0000256" key="3">
    <source>
        <dbReference type="ARBA" id="ARBA00023163"/>
    </source>
</evidence>
<dbReference type="InterPro" id="IPR036271">
    <property type="entry name" value="Tet_transcr_reg_TetR-rel_C_sf"/>
</dbReference>
<dbReference type="InterPro" id="IPR001647">
    <property type="entry name" value="HTH_TetR"/>
</dbReference>
<dbReference type="InterPro" id="IPR011075">
    <property type="entry name" value="TetR_C"/>
</dbReference>
<dbReference type="InterPro" id="IPR009057">
    <property type="entry name" value="Homeodomain-like_sf"/>
</dbReference>
<evidence type="ECO:0000256" key="2">
    <source>
        <dbReference type="ARBA" id="ARBA00023125"/>
    </source>
</evidence>
<dbReference type="SUPFAM" id="SSF48498">
    <property type="entry name" value="Tetracyclin repressor-like, C-terminal domain"/>
    <property type="match status" value="1"/>
</dbReference>
<dbReference type="RefSeq" id="WP_394841662.1">
    <property type="nucleotide sequence ID" value="NZ_CP089982.1"/>
</dbReference>
<protein>
    <submittedName>
        <fullName evidence="6">TetR/AcrR family transcriptional regulator</fullName>
    </submittedName>
</protein>
<keyword evidence="3" id="KW-0804">Transcription</keyword>
<evidence type="ECO:0000256" key="4">
    <source>
        <dbReference type="PROSITE-ProRule" id="PRU00335"/>
    </source>
</evidence>
<gene>
    <name evidence="6" type="ORF">LZC95_31890</name>
</gene>
<dbReference type="Pfam" id="PF16925">
    <property type="entry name" value="TetR_C_13"/>
    <property type="match status" value="1"/>
</dbReference>
<sequence>MRYPAGHREHSRERIIEAAAGLFRSRGITNTGIDAVMSAVGLTAGGFYAHFKSKQHLIGEVVKKAFADGQARLHCTDEDRRAWMETVLRRYVSRSHRDHPDQGCPMVTMLSELPHAHEVVQPIIKEELEKYADLFEKRLGEAPEGAPTARQRALGTIALMVGAVSVARMLRGSKLSDEVLTAARAVGASLVQPEKGES</sequence>
<keyword evidence="2 4" id="KW-0238">DNA-binding</keyword>
<evidence type="ECO:0000259" key="5">
    <source>
        <dbReference type="PROSITE" id="PS50977"/>
    </source>
</evidence>